<accession>A0ABU9UAS5</accession>
<proteinExistence type="predicted"/>
<evidence type="ECO:0000313" key="1">
    <source>
        <dbReference type="EMBL" id="MEM5947772.1"/>
    </source>
</evidence>
<reference evidence="1 2" key="1">
    <citation type="submission" date="2024-03" db="EMBL/GenBank/DDBJ databases">
        <title>Ignisphaera cupida sp. nov., a hyperthermophilic hydrolytic archaeon from a hot spring of Kamchatka, and proposal of Ignisphaeraceae fam. nov.</title>
        <authorList>
            <person name="Podosokorskaya O.A."/>
            <person name="Elcheninov A.G."/>
            <person name="Maltseva A.I."/>
            <person name="Zayulina K.S."/>
            <person name="Novikov A."/>
            <person name="Merkel A.Y."/>
        </authorList>
    </citation>
    <scope>NUCLEOTIDE SEQUENCE [LARGE SCALE GENOMIC DNA]</scope>
    <source>
        <strain evidence="1 2">38H-sp</strain>
    </source>
</reference>
<dbReference type="RefSeq" id="WP_420069222.1">
    <property type="nucleotide sequence ID" value="NZ_JBCHKQ010000002.1"/>
</dbReference>
<comment type="caution">
    <text evidence="1">The sequence shown here is derived from an EMBL/GenBank/DDBJ whole genome shotgun (WGS) entry which is preliminary data.</text>
</comment>
<evidence type="ECO:0000313" key="2">
    <source>
        <dbReference type="Proteomes" id="UP001466331"/>
    </source>
</evidence>
<sequence>MDIRTTLKQNNIEYDDIRWYLSLNLAMQLLQYKDKEEELAKLIWSGKLEDKLYDMTETFLSMLEQKKEEGRLDEPALREIISEINLAKDKRKLME</sequence>
<keyword evidence="2" id="KW-1185">Reference proteome</keyword>
<protein>
    <submittedName>
        <fullName evidence="1">Uncharacterized protein</fullName>
    </submittedName>
</protein>
<name>A0ABU9UAS5_9SPIR</name>
<dbReference type="EMBL" id="JBCHKQ010000002">
    <property type="protein sequence ID" value="MEM5947772.1"/>
    <property type="molecule type" value="Genomic_DNA"/>
</dbReference>
<organism evidence="1 2">
    <name type="scientific">Rarispira pelagica</name>
    <dbReference type="NCBI Taxonomy" id="3141764"/>
    <lineage>
        <taxon>Bacteria</taxon>
        <taxon>Pseudomonadati</taxon>
        <taxon>Spirochaetota</taxon>
        <taxon>Spirochaetia</taxon>
        <taxon>Winmispirales</taxon>
        <taxon>Winmispiraceae</taxon>
        <taxon>Rarispira</taxon>
    </lineage>
</organism>
<gene>
    <name evidence="1" type="ORF">WKV44_04365</name>
</gene>
<dbReference type="Proteomes" id="UP001466331">
    <property type="component" value="Unassembled WGS sequence"/>
</dbReference>